<keyword evidence="5 11" id="KW-1133">Transmembrane helix</keyword>
<name>A0ABU9EEJ4_9BACT</name>
<keyword evidence="6 11" id="KW-0406">Ion transport</keyword>
<keyword evidence="11" id="KW-0813">Transport</keyword>
<keyword evidence="2 11" id="KW-1003">Cell membrane</keyword>
<evidence type="ECO:0000256" key="1">
    <source>
        <dbReference type="ARBA" id="ARBA00004651"/>
    </source>
</evidence>
<keyword evidence="3" id="KW-0997">Cell inner membrane</keyword>
<keyword evidence="7 11" id="KW-0472">Membrane</keyword>
<comment type="caution">
    <text evidence="12">The sequence shown here is derived from an EMBL/GenBank/DDBJ whole genome shotgun (WGS) entry which is preliminary data.</text>
</comment>
<feature type="binding site" evidence="11">
    <location>
        <position position="77"/>
    </location>
    <ligand>
        <name>Na(+)</name>
        <dbReference type="ChEBI" id="CHEBI:29101"/>
        <note>structural</note>
    </ligand>
</feature>
<dbReference type="Proteomes" id="UP001484239">
    <property type="component" value="Unassembled WGS sequence"/>
</dbReference>
<evidence type="ECO:0000256" key="6">
    <source>
        <dbReference type="ARBA" id="ARBA00023065"/>
    </source>
</evidence>
<keyword evidence="11" id="KW-0915">Sodium</keyword>
<dbReference type="NCBIfam" id="TIGR00494">
    <property type="entry name" value="crcB"/>
    <property type="match status" value="1"/>
</dbReference>
<dbReference type="EMBL" id="JBBHLI010000012">
    <property type="protein sequence ID" value="MEK9502564.1"/>
    <property type="molecule type" value="Genomic_DNA"/>
</dbReference>
<feature type="transmembrane region" description="Helical" evidence="11">
    <location>
        <begin position="67"/>
        <end position="92"/>
    </location>
</feature>
<evidence type="ECO:0000256" key="10">
    <source>
        <dbReference type="ARBA" id="ARBA00035585"/>
    </source>
</evidence>
<keyword evidence="8 11" id="KW-0407">Ion channel</keyword>
<evidence type="ECO:0000256" key="4">
    <source>
        <dbReference type="ARBA" id="ARBA00022692"/>
    </source>
</evidence>
<comment type="activity regulation">
    <text evidence="11">Na(+) is not transported, but it plays an essential structural role and its presence is essential for fluoride channel function.</text>
</comment>
<reference evidence="12 13" key="1">
    <citation type="submission" date="2024-02" db="EMBL/GenBank/DDBJ databases">
        <title>A novel Gemmatimonadota bacterium.</title>
        <authorList>
            <person name="Du Z.-J."/>
            <person name="Ye Y.-Q."/>
        </authorList>
    </citation>
    <scope>NUCLEOTIDE SEQUENCE [LARGE SCALE GENOMIC DNA]</scope>
    <source>
        <strain evidence="12 13">DH-20</strain>
    </source>
</reference>
<evidence type="ECO:0000256" key="3">
    <source>
        <dbReference type="ARBA" id="ARBA00022519"/>
    </source>
</evidence>
<comment type="function">
    <text evidence="11">Fluoride-specific ion channel. Important for reducing fluoride concentration in the cell, thus reducing its toxicity.</text>
</comment>
<keyword evidence="11" id="KW-0479">Metal-binding</keyword>
<comment type="catalytic activity">
    <reaction evidence="10">
        <text>fluoride(in) = fluoride(out)</text>
        <dbReference type="Rhea" id="RHEA:76159"/>
        <dbReference type="ChEBI" id="CHEBI:17051"/>
    </reaction>
    <physiologicalReaction direction="left-to-right" evidence="10">
        <dbReference type="Rhea" id="RHEA:76160"/>
    </physiologicalReaction>
</comment>
<dbReference type="RefSeq" id="WP_405287449.1">
    <property type="nucleotide sequence ID" value="NZ_JBBHLI010000012.1"/>
</dbReference>
<evidence type="ECO:0000313" key="12">
    <source>
        <dbReference type="EMBL" id="MEK9502564.1"/>
    </source>
</evidence>
<evidence type="ECO:0000256" key="2">
    <source>
        <dbReference type="ARBA" id="ARBA00022475"/>
    </source>
</evidence>
<gene>
    <name evidence="11 12" type="primary">crcB</name>
    <name evidence="11" type="synonym">fluC</name>
    <name evidence="12" type="ORF">WI372_16340</name>
</gene>
<protein>
    <recommendedName>
        <fullName evidence="11">Fluoride-specific ion channel FluC</fullName>
    </recommendedName>
</protein>
<evidence type="ECO:0000256" key="5">
    <source>
        <dbReference type="ARBA" id="ARBA00022989"/>
    </source>
</evidence>
<evidence type="ECO:0000256" key="8">
    <source>
        <dbReference type="ARBA" id="ARBA00023303"/>
    </source>
</evidence>
<dbReference type="PANTHER" id="PTHR28259">
    <property type="entry name" value="FLUORIDE EXPORT PROTEIN 1-RELATED"/>
    <property type="match status" value="1"/>
</dbReference>
<keyword evidence="4 11" id="KW-0812">Transmembrane</keyword>
<feature type="transmembrane region" description="Helical" evidence="11">
    <location>
        <begin position="98"/>
        <end position="117"/>
    </location>
</feature>
<dbReference type="InterPro" id="IPR003691">
    <property type="entry name" value="FluC"/>
</dbReference>
<proteinExistence type="inferred from homology"/>
<sequence>MTAVAVALGGALGALTRWWVSESLQGGAPDLRFPWGTFTVNLLGALLLGLLYGVLQHVEVSAGARAFMTVGVLGAFTTFSTFSFEAVAMAHGGALARAALYLGTSVLAGVLLAWLGFQAGQSIAAP</sequence>
<dbReference type="Pfam" id="PF02537">
    <property type="entry name" value="CRCB"/>
    <property type="match status" value="1"/>
</dbReference>
<dbReference type="HAMAP" id="MF_00454">
    <property type="entry name" value="FluC"/>
    <property type="match status" value="1"/>
</dbReference>
<accession>A0ABU9EEJ4</accession>
<feature type="binding site" evidence="11">
    <location>
        <position position="74"/>
    </location>
    <ligand>
        <name>Na(+)</name>
        <dbReference type="ChEBI" id="CHEBI:29101"/>
        <note>structural</note>
    </ligand>
</feature>
<evidence type="ECO:0000256" key="11">
    <source>
        <dbReference type="HAMAP-Rule" id="MF_00454"/>
    </source>
</evidence>
<comment type="similarity">
    <text evidence="9 11">Belongs to the fluoride channel Fluc/FEX (TC 1.A.43) family.</text>
</comment>
<comment type="subcellular location">
    <subcellularLocation>
        <location evidence="1 11">Cell membrane</location>
        <topology evidence="1 11">Multi-pass membrane protein</topology>
    </subcellularLocation>
</comment>
<feature type="transmembrane region" description="Helical" evidence="11">
    <location>
        <begin position="33"/>
        <end position="55"/>
    </location>
</feature>
<evidence type="ECO:0000256" key="9">
    <source>
        <dbReference type="ARBA" id="ARBA00035120"/>
    </source>
</evidence>
<dbReference type="PANTHER" id="PTHR28259:SF1">
    <property type="entry name" value="FLUORIDE EXPORT PROTEIN 1-RELATED"/>
    <property type="match status" value="1"/>
</dbReference>
<evidence type="ECO:0000256" key="7">
    <source>
        <dbReference type="ARBA" id="ARBA00023136"/>
    </source>
</evidence>
<keyword evidence="13" id="KW-1185">Reference proteome</keyword>
<organism evidence="12 13">
    <name type="scientific">Gaopeijia maritima</name>
    <dbReference type="NCBI Taxonomy" id="3119007"/>
    <lineage>
        <taxon>Bacteria</taxon>
        <taxon>Pseudomonadati</taxon>
        <taxon>Gemmatimonadota</taxon>
        <taxon>Longimicrobiia</taxon>
        <taxon>Gaopeijiales</taxon>
        <taxon>Gaopeijiaceae</taxon>
        <taxon>Gaopeijia</taxon>
    </lineage>
</organism>
<evidence type="ECO:0000313" key="13">
    <source>
        <dbReference type="Proteomes" id="UP001484239"/>
    </source>
</evidence>